<dbReference type="PANTHER" id="PTHR34120:SF2">
    <property type="entry name" value="OS01G0860900 PROTEIN"/>
    <property type="match status" value="1"/>
</dbReference>
<proteinExistence type="predicted"/>
<feature type="compositionally biased region" description="Basic residues" evidence="1">
    <location>
        <begin position="124"/>
        <end position="135"/>
    </location>
</feature>
<evidence type="ECO:0000313" key="2">
    <source>
        <dbReference type="EMBL" id="KAF6171924.1"/>
    </source>
</evidence>
<name>A0A7J7NYA8_9MAGN</name>
<feature type="region of interest" description="Disordered" evidence="1">
    <location>
        <begin position="17"/>
        <end position="39"/>
    </location>
</feature>
<protein>
    <submittedName>
        <fullName evidence="2">Uncharacterized protein</fullName>
    </submittedName>
</protein>
<dbReference type="EMBL" id="JACGCM010000452">
    <property type="protein sequence ID" value="KAF6171924.1"/>
    <property type="molecule type" value="Genomic_DNA"/>
</dbReference>
<feature type="compositionally biased region" description="Polar residues" evidence="1">
    <location>
        <begin position="17"/>
        <end position="29"/>
    </location>
</feature>
<feature type="region of interest" description="Disordered" evidence="1">
    <location>
        <begin position="115"/>
        <end position="200"/>
    </location>
</feature>
<evidence type="ECO:0000256" key="1">
    <source>
        <dbReference type="SAM" id="MobiDB-lite"/>
    </source>
</evidence>
<organism evidence="2 3">
    <name type="scientific">Kingdonia uniflora</name>
    <dbReference type="NCBI Taxonomy" id="39325"/>
    <lineage>
        <taxon>Eukaryota</taxon>
        <taxon>Viridiplantae</taxon>
        <taxon>Streptophyta</taxon>
        <taxon>Embryophyta</taxon>
        <taxon>Tracheophyta</taxon>
        <taxon>Spermatophyta</taxon>
        <taxon>Magnoliopsida</taxon>
        <taxon>Ranunculales</taxon>
        <taxon>Circaeasteraceae</taxon>
        <taxon>Kingdonia</taxon>
    </lineage>
</organism>
<reference evidence="2 3" key="1">
    <citation type="journal article" date="2020" name="IScience">
        <title>Genome Sequencing of the Endangered Kingdonia uniflora (Circaeasteraceae, Ranunculales) Reveals Potential Mechanisms of Evolutionary Specialization.</title>
        <authorList>
            <person name="Sun Y."/>
            <person name="Deng T."/>
            <person name="Zhang A."/>
            <person name="Moore M.J."/>
            <person name="Landis J.B."/>
            <person name="Lin N."/>
            <person name="Zhang H."/>
            <person name="Zhang X."/>
            <person name="Huang J."/>
            <person name="Zhang X."/>
            <person name="Sun H."/>
            <person name="Wang H."/>
        </authorList>
    </citation>
    <scope>NUCLEOTIDE SEQUENCE [LARGE SCALE GENOMIC DNA]</scope>
    <source>
        <strain evidence="2">TB1705</strain>
        <tissue evidence="2">Leaf</tissue>
    </source>
</reference>
<feature type="compositionally biased region" description="Polar residues" evidence="1">
    <location>
        <begin position="136"/>
        <end position="150"/>
    </location>
</feature>
<dbReference type="AlphaFoldDB" id="A0A7J7NYA8"/>
<dbReference type="PANTHER" id="PTHR34120">
    <property type="entry name" value="EXPRESSED PROTEIN"/>
    <property type="match status" value="1"/>
</dbReference>
<evidence type="ECO:0000313" key="3">
    <source>
        <dbReference type="Proteomes" id="UP000541444"/>
    </source>
</evidence>
<feature type="compositionally biased region" description="Basic residues" evidence="1">
    <location>
        <begin position="157"/>
        <end position="175"/>
    </location>
</feature>
<keyword evidence="3" id="KW-1185">Reference proteome</keyword>
<accession>A0A7J7NYA8</accession>
<dbReference type="Proteomes" id="UP000541444">
    <property type="component" value="Unassembled WGS sequence"/>
</dbReference>
<dbReference type="OrthoDB" id="696504at2759"/>
<comment type="caution">
    <text evidence="2">The sequence shown here is derived from an EMBL/GenBank/DDBJ whole genome shotgun (WGS) entry which is preliminary data.</text>
</comment>
<gene>
    <name evidence="2" type="ORF">GIB67_011821</name>
</gene>
<sequence>METLVYATTDQKPYYETTTISDDFSSENSDPPELPPDFPAESFYLPKENEFDWFDKHAFIKRNESTKGNNYLDSSITTPTASNLSSTISTSRRFSKASIIGLPKTQKPCYIIRSQRRNPNNKPGKVKFFPKRSRSNRNSGVLLTEPTSPKVSCMGRVRSKKERSRHRLKSKLQRNRSHDKSSAAVKTTSVKPEKNGKNGFWSNIKSMLHLGRRHRRKIQTVDIDDPSLFTEYSPSRASVTSETRWSTVSDSAAEPPRLGGLVRFASGRRTDAWVADPNENLGSLWHRRGEGPAIKEVDCSGRNWDAMGPTTV</sequence>